<dbReference type="InterPro" id="IPR029045">
    <property type="entry name" value="ClpP/crotonase-like_dom_sf"/>
</dbReference>
<keyword evidence="3" id="KW-0413">Isomerase</keyword>
<dbReference type="PANTHER" id="PTHR11941">
    <property type="entry name" value="ENOYL-COA HYDRATASE-RELATED"/>
    <property type="match status" value="1"/>
</dbReference>
<accession>A0A2U1SUB1</accession>
<evidence type="ECO:0000256" key="2">
    <source>
        <dbReference type="RuleBase" id="RU003707"/>
    </source>
</evidence>
<dbReference type="EMBL" id="PUIV01000003">
    <property type="protein sequence ID" value="PWB95204.1"/>
    <property type="molecule type" value="Genomic_DNA"/>
</dbReference>
<dbReference type="Gene3D" id="3.90.226.10">
    <property type="entry name" value="2-enoyl-CoA Hydratase, Chain A, domain 1"/>
    <property type="match status" value="1"/>
</dbReference>
<evidence type="ECO:0000256" key="1">
    <source>
        <dbReference type="ARBA" id="ARBA00005254"/>
    </source>
</evidence>
<comment type="caution">
    <text evidence="3">The sequence shown here is derived from an EMBL/GenBank/DDBJ whole genome shotgun (WGS) entry which is preliminary data.</text>
</comment>
<dbReference type="PANTHER" id="PTHR11941:SF54">
    <property type="entry name" value="ENOYL-COA HYDRATASE, MITOCHONDRIAL"/>
    <property type="match status" value="1"/>
</dbReference>
<dbReference type="InterPro" id="IPR001753">
    <property type="entry name" value="Enoyl-CoA_hydra/iso"/>
</dbReference>
<dbReference type="Proteomes" id="UP000245137">
    <property type="component" value="Unassembled WGS sequence"/>
</dbReference>
<sequence>MTSTAVQDSRTPAADAPVQWTLDGAVAVVTMIKPPHNLLDDAMLEALVAAYRAAVEAGARAILLRSALRHFCAGAEVETFGVTTVIHTDPVKFAALMEGLESIPVPTIAALNGGVLGGGLEIALTCDMILAADSAFVGQVEVAVGLHPMLGGTQRLVQRAGVARAKEIAMLGRRHSPQAFERWGVINLVVPEEELGTVSLTWARQLAAGPTRILGGIKMLANESARAGIAAADRRQVEINEAIWATEDRKRGIEAFLKTGPGTAVYDGN</sequence>
<dbReference type="RefSeq" id="WP_108915875.1">
    <property type="nucleotide sequence ID" value="NZ_BGJY01000006.1"/>
</dbReference>
<dbReference type="GO" id="GO:0006635">
    <property type="term" value="P:fatty acid beta-oxidation"/>
    <property type="evidence" value="ECO:0007669"/>
    <property type="project" value="TreeGrafter"/>
</dbReference>
<dbReference type="OrthoDB" id="7209855at2"/>
<evidence type="ECO:0000313" key="4">
    <source>
        <dbReference type="Proteomes" id="UP000245137"/>
    </source>
</evidence>
<keyword evidence="4" id="KW-1185">Reference proteome</keyword>
<proteinExistence type="inferred from homology"/>
<protein>
    <submittedName>
        <fullName evidence="3">Enoyl-CoA hydratase/isomerase family protein</fullName>
    </submittedName>
</protein>
<dbReference type="SUPFAM" id="SSF52096">
    <property type="entry name" value="ClpP/crotonase"/>
    <property type="match status" value="1"/>
</dbReference>
<dbReference type="InterPro" id="IPR018376">
    <property type="entry name" value="Enoyl-CoA_hyd/isom_CS"/>
</dbReference>
<dbReference type="Pfam" id="PF00378">
    <property type="entry name" value="ECH_1"/>
    <property type="match status" value="1"/>
</dbReference>
<gene>
    <name evidence="3" type="ORF">C5689_03400</name>
</gene>
<evidence type="ECO:0000313" key="3">
    <source>
        <dbReference type="EMBL" id="PWB95204.1"/>
    </source>
</evidence>
<dbReference type="AlphaFoldDB" id="A0A2U1SUB1"/>
<comment type="similarity">
    <text evidence="1 2">Belongs to the enoyl-CoA hydratase/isomerase family.</text>
</comment>
<reference evidence="3 4" key="1">
    <citation type="journal article" date="2018" name="Appl. Microbiol. Biotechnol.">
        <title>Co-cultivation of the strictly anaerobic methanogen Methanosarcina barkeri with aerobic methanotrophs in an oxygen-limited membrane bioreactor.</title>
        <authorList>
            <person name="In 't Zandt M.H."/>
            <person name="van den Bosch T.J.M."/>
            <person name="Rijkers R."/>
            <person name="van Kessel M.A.H.J."/>
            <person name="Jetten M.S.M."/>
            <person name="Welte C.U."/>
        </authorList>
    </citation>
    <scope>NUCLEOTIDE SEQUENCE [LARGE SCALE GENOMIC DNA]</scope>
    <source>
        <strain evidence="3 4">DSM 17706</strain>
    </source>
</reference>
<dbReference type="GO" id="GO:0016853">
    <property type="term" value="F:isomerase activity"/>
    <property type="evidence" value="ECO:0007669"/>
    <property type="project" value="UniProtKB-KW"/>
</dbReference>
<organism evidence="3 4">
    <name type="scientific">Methylosinus sporium</name>
    <dbReference type="NCBI Taxonomy" id="428"/>
    <lineage>
        <taxon>Bacteria</taxon>
        <taxon>Pseudomonadati</taxon>
        <taxon>Pseudomonadota</taxon>
        <taxon>Alphaproteobacteria</taxon>
        <taxon>Hyphomicrobiales</taxon>
        <taxon>Methylocystaceae</taxon>
        <taxon>Methylosinus</taxon>
    </lineage>
</organism>
<dbReference type="PROSITE" id="PS00166">
    <property type="entry name" value="ENOYL_COA_HYDRATASE"/>
    <property type="match status" value="1"/>
</dbReference>
<name>A0A2U1SUB1_METSR</name>
<dbReference type="CDD" id="cd06558">
    <property type="entry name" value="crotonase-like"/>
    <property type="match status" value="1"/>
</dbReference>